<reference evidence="2 3" key="1">
    <citation type="submission" date="2018-04" db="EMBL/GenBank/DDBJ databases">
        <title>The genome of golden apple snail Pomacea canaliculata provides insight into stress tolerance and invasive adaptation.</title>
        <authorList>
            <person name="Liu C."/>
            <person name="Liu B."/>
            <person name="Ren Y."/>
            <person name="Zhang Y."/>
            <person name="Wang H."/>
            <person name="Li S."/>
            <person name="Jiang F."/>
            <person name="Yin L."/>
            <person name="Zhang G."/>
            <person name="Qian W."/>
            <person name="Fan W."/>
        </authorList>
    </citation>
    <scope>NUCLEOTIDE SEQUENCE [LARGE SCALE GENOMIC DNA]</scope>
    <source>
        <strain evidence="2">SZHN2017</strain>
        <tissue evidence="2">Muscle</tissue>
    </source>
</reference>
<evidence type="ECO:0000313" key="3">
    <source>
        <dbReference type="Proteomes" id="UP000245119"/>
    </source>
</evidence>
<evidence type="ECO:0000313" key="2">
    <source>
        <dbReference type="EMBL" id="PVD37227.1"/>
    </source>
</evidence>
<feature type="region of interest" description="Disordered" evidence="1">
    <location>
        <begin position="79"/>
        <end position="102"/>
    </location>
</feature>
<dbReference type="EMBL" id="PZQS01000002">
    <property type="protein sequence ID" value="PVD37227.1"/>
    <property type="molecule type" value="Genomic_DNA"/>
</dbReference>
<protein>
    <submittedName>
        <fullName evidence="2">Uncharacterized protein</fullName>
    </submittedName>
</protein>
<dbReference type="Proteomes" id="UP000245119">
    <property type="component" value="Linkage Group LG2"/>
</dbReference>
<evidence type="ECO:0000256" key="1">
    <source>
        <dbReference type="SAM" id="MobiDB-lite"/>
    </source>
</evidence>
<dbReference type="AlphaFoldDB" id="A0A2T7PV21"/>
<gene>
    <name evidence="2" type="ORF">C0Q70_04222</name>
</gene>
<sequence>MSDTTSRNKVRGCVLLGDEQADKITQVIKNDNLGMQPEVRGCLRRRIPRIIRFSRRRGEKGLLSSTYEESCELDLRGRASVAGRQPEMRADGNQSPPDTPAA</sequence>
<proteinExistence type="predicted"/>
<keyword evidence="3" id="KW-1185">Reference proteome</keyword>
<comment type="caution">
    <text evidence="2">The sequence shown here is derived from an EMBL/GenBank/DDBJ whole genome shotgun (WGS) entry which is preliminary data.</text>
</comment>
<accession>A0A2T7PV21</accession>
<name>A0A2T7PV21_POMCA</name>
<organism evidence="2 3">
    <name type="scientific">Pomacea canaliculata</name>
    <name type="common">Golden apple snail</name>
    <dbReference type="NCBI Taxonomy" id="400727"/>
    <lineage>
        <taxon>Eukaryota</taxon>
        <taxon>Metazoa</taxon>
        <taxon>Spiralia</taxon>
        <taxon>Lophotrochozoa</taxon>
        <taxon>Mollusca</taxon>
        <taxon>Gastropoda</taxon>
        <taxon>Caenogastropoda</taxon>
        <taxon>Architaenioglossa</taxon>
        <taxon>Ampullarioidea</taxon>
        <taxon>Ampullariidae</taxon>
        <taxon>Pomacea</taxon>
    </lineage>
</organism>